<accession>A0ABP3GUS6</accession>
<dbReference type="InterPro" id="IPR017871">
    <property type="entry name" value="ABC_transporter-like_CS"/>
</dbReference>
<dbReference type="SUPFAM" id="SSF52540">
    <property type="entry name" value="P-loop containing nucleoside triphosphate hydrolases"/>
    <property type="match status" value="1"/>
</dbReference>
<evidence type="ECO:0000256" key="5">
    <source>
        <dbReference type="ARBA" id="ARBA00022989"/>
    </source>
</evidence>
<feature type="domain" description="ABC transmembrane type-1" evidence="10">
    <location>
        <begin position="115"/>
        <end position="402"/>
    </location>
</feature>
<dbReference type="PROSITE" id="PS50893">
    <property type="entry name" value="ABC_TRANSPORTER_2"/>
    <property type="match status" value="1"/>
</dbReference>
<feature type="domain" description="ABC transporter" evidence="9">
    <location>
        <begin position="436"/>
        <end position="673"/>
    </location>
</feature>
<dbReference type="Pfam" id="PF00005">
    <property type="entry name" value="ABC_tran"/>
    <property type="match status" value="1"/>
</dbReference>
<name>A0ABP3GUS6_9ACTN</name>
<protein>
    <submittedName>
        <fullName evidence="11">ABC transporter ATP-binding protein</fullName>
    </submittedName>
</protein>
<dbReference type="Proteomes" id="UP001501822">
    <property type="component" value="Unassembled WGS sequence"/>
</dbReference>
<evidence type="ECO:0000256" key="3">
    <source>
        <dbReference type="ARBA" id="ARBA00022741"/>
    </source>
</evidence>
<feature type="compositionally biased region" description="Polar residues" evidence="7">
    <location>
        <begin position="1"/>
        <end position="19"/>
    </location>
</feature>
<evidence type="ECO:0000256" key="1">
    <source>
        <dbReference type="ARBA" id="ARBA00004651"/>
    </source>
</evidence>
<dbReference type="Gene3D" id="3.40.50.300">
    <property type="entry name" value="P-loop containing nucleotide triphosphate hydrolases"/>
    <property type="match status" value="1"/>
</dbReference>
<evidence type="ECO:0000256" key="8">
    <source>
        <dbReference type="SAM" id="Phobius"/>
    </source>
</evidence>
<dbReference type="Gene3D" id="1.20.1560.10">
    <property type="entry name" value="ABC transporter type 1, transmembrane domain"/>
    <property type="match status" value="1"/>
</dbReference>
<dbReference type="InterPro" id="IPR011527">
    <property type="entry name" value="ABC1_TM_dom"/>
</dbReference>
<evidence type="ECO:0000259" key="9">
    <source>
        <dbReference type="PROSITE" id="PS50893"/>
    </source>
</evidence>
<feature type="transmembrane region" description="Helical" evidence="8">
    <location>
        <begin position="357"/>
        <end position="383"/>
    </location>
</feature>
<feature type="transmembrane region" description="Helical" evidence="8">
    <location>
        <begin position="117"/>
        <end position="143"/>
    </location>
</feature>
<dbReference type="PANTHER" id="PTHR24221:SF646">
    <property type="entry name" value="HAEMOLYSIN SECRETION ATP-BINDING PROTEIN"/>
    <property type="match status" value="1"/>
</dbReference>
<keyword evidence="5 8" id="KW-1133">Transmembrane helix</keyword>
<proteinExistence type="predicted"/>
<feature type="transmembrane region" description="Helical" evidence="8">
    <location>
        <begin position="236"/>
        <end position="257"/>
    </location>
</feature>
<evidence type="ECO:0000256" key="7">
    <source>
        <dbReference type="SAM" id="MobiDB-lite"/>
    </source>
</evidence>
<evidence type="ECO:0000256" key="2">
    <source>
        <dbReference type="ARBA" id="ARBA00022692"/>
    </source>
</evidence>
<keyword evidence="4 11" id="KW-0067">ATP-binding</keyword>
<dbReference type="SMART" id="SM00382">
    <property type="entry name" value="AAA"/>
    <property type="match status" value="1"/>
</dbReference>
<organism evidence="11 12">
    <name type="scientific">Actinoallomurus spadix</name>
    <dbReference type="NCBI Taxonomy" id="79912"/>
    <lineage>
        <taxon>Bacteria</taxon>
        <taxon>Bacillati</taxon>
        <taxon>Actinomycetota</taxon>
        <taxon>Actinomycetes</taxon>
        <taxon>Streptosporangiales</taxon>
        <taxon>Thermomonosporaceae</taxon>
        <taxon>Actinoallomurus</taxon>
    </lineage>
</organism>
<evidence type="ECO:0000256" key="4">
    <source>
        <dbReference type="ARBA" id="ARBA00022840"/>
    </source>
</evidence>
<evidence type="ECO:0000259" key="10">
    <source>
        <dbReference type="PROSITE" id="PS50929"/>
    </source>
</evidence>
<gene>
    <name evidence="11" type="ORF">GCM10010151_48670</name>
</gene>
<sequence>MRRGSTTRTGNGQASTGQGENDPAGAQRGENGRALDEQARDGARTGQSRDDDRDGARDAGAGQGLVVGEMAALPWQAHLGELAATSLTGMSRRLPTLVAAALRLAWRASRFDTTATVLLNLAAGVFTAYGLLATSGVLTALFAGGATPDRVRAALPALALVAGAAALRSGLQAGAGWAQARLKPRVNRMVETRLFDLTMRVDLTAFDDTDFHDAMHRARQRGLYEASAVVQETIDILTGLVGLTAAAGALGVLHPVLLPLLLLTAVPDGWAAARSARMRYLTIFTLSPVRRRKWVLADLMADRDSAAEIRAFTMRGFLGREHDRLGTEECAVHVALARRQTVVQVLGEIAGGLATGAVYVVLGVLLATGALPLAVAGTAVLAIRSGKTSMASLLYAVNQCYESGLYFSDYLEFCAEAERRVPERRTGPVPRTFDVITAEDVWFTYPGADEPSLRGVSVRVRAGQVVALVGENGSGKTTLAKILAGLYRPDGGEVRWDAARLSEVDLEGLRENIAMIPQDYTHWPMTARHNIAMGRTPDDALITEAARASGADEVIEPLSNGYGTLLDRRFKDGHELSGGQWQRIAVARGFYRDASLLICDEPTAALDARAENALFERIRGHADGRTVLLITHRLASVRHADQVYVLDHGRVVEEGTPAALLAAGGVFSELYDLQARAYRLAGQPHEPGPAR</sequence>
<keyword evidence="12" id="KW-1185">Reference proteome</keyword>
<comment type="caution">
    <text evidence="11">The sequence shown here is derived from an EMBL/GenBank/DDBJ whole genome shotgun (WGS) entry which is preliminary data.</text>
</comment>
<comment type="subcellular location">
    <subcellularLocation>
        <location evidence="1">Cell membrane</location>
        <topology evidence="1">Multi-pass membrane protein</topology>
    </subcellularLocation>
</comment>
<dbReference type="InterPro" id="IPR003593">
    <property type="entry name" value="AAA+_ATPase"/>
</dbReference>
<reference evidence="12" key="1">
    <citation type="journal article" date="2019" name="Int. J. Syst. Evol. Microbiol.">
        <title>The Global Catalogue of Microorganisms (GCM) 10K type strain sequencing project: providing services to taxonomists for standard genome sequencing and annotation.</title>
        <authorList>
            <consortium name="The Broad Institute Genomics Platform"/>
            <consortium name="The Broad Institute Genome Sequencing Center for Infectious Disease"/>
            <person name="Wu L."/>
            <person name="Ma J."/>
        </authorList>
    </citation>
    <scope>NUCLEOTIDE SEQUENCE [LARGE SCALE GENOMIC DNA]</scope>
    <source>
        <strain evidence="12">JCM 3146</strain>
    </source>
</reference>
<feature type="compositionally biased region" description="Basic and acidic residues" evidence="7">
    <location>
        <begin position="30"/>
        <end position="57"/>
    </location>
</feature>
<feature type="region of interest" description="Disordered" evidence="7">
    <location>
        <begin position="1"/>
        <end position="60"/>
    </location>
</feature>
<dbReference type="PROSITE" id="PS00211">
    <property type="entry name" value="ABC_TRANSPORTER_1"/>
    <property type="match status" value="1"/>
</dbReference>
<keyword evidence="3" id="KW-0547">Nucleotide-binding</keyword>
<dbReference type="EMBL" id="BAAABM010000045">
    <property type="protein sequence ID" value="GAA0353390.1"/>
    <property type="molecule type" value="Genomic_DNA"/>
</dbReference>
<dbReference type="InterPro" id="IPR039421">
    <property type="entry name" value="Type_1_exporter"/>
</dbReference>
<dbReference type="PANTHER" id="PTHR24221">
    <property type="entry name" value="ATP-BINDING CASSETTE SUB-FAMILY B"/>
    <property type="match status" value="1"/>
</dbReference>
<evidence type="ECO:0000313" key="11">
    <source>
        <dbReference type="EMBL" id="GAA0353390.1"/>
    </source>
</evidence>
<evidence type="ECO:0000313" key="12">
    <source>
        <dbReference type="Proteomes" id="UP001501822"/>
    </source>
</evidence>
<feature type="transmembrane region" description="Helical" evidence="8">
    <location>
        <begin position="155"/>
        <end position="178"/>
    </location>
</feature>
<evidence type="ECO:0000256" key="6">
    <source>
        <dbReference type="ARBA" id="ARBA00023136"/>
    </source>
</evidence>
<dbReference type="RefSeq" id="WP_308206153.1">
    <property type="nucleotide sequence ID" value="NZ_BAAABM010000045.1"/>
</dbReference>
<dbReference type="InterPro" id="IPR036640">
    <property type="entry name" value="ABC1_TM_sf"/>
</dbReference>
<dbReference type="InterPro" id="IPR027417">
    <property type="entry name" value="P-loop_NTPase"/>
</dbReference>
<dbReference type="InterPro" id="IPR003439">
    <property type="entry name" value="ABC_transporter-like_ATP-bd"/>
</dbReference>
<keyword evidence="6 8" id="KW-0472">Membrane</keyword>
<keyword evidence="2 8" id="KW-0812">Transmembrane</keyword>
<dbReference type="SUPFAM" id="SSF90123">
    <property type="entry name" value="ABC transporter transmembrane region"/>
    <property type="match status" value="1"/>
</dbReference>
<dbReference type="PROSITE" id="PS50929">
    <property type="entry name" value="ABC_TM1F"/>
    <property type="match status" value="1"/>
</dbReference>
<dbReference type="GO" id="GO:0005524">
    <property type="term" value="F:ATP binding"/>
    <property type="evidence" value="ECO:0007669"/>
    <property type="project" value="UniProtKB-KW"/>
</dbReference>